<evidence type="ECO:0000313" key="5">
    <source>
        <dbReference type="EMBL" id="MDN5201145.1"/>
    </source>
</evidence>
<evidence type="ECO:0000256" key="1">
    <source>
        <dbReference type="ARBA" id="ARBA00022857"/>
    </source>
</evidence>
<evidence type="ECO:0000313" key="6">
    <source>
        <dbReference type="Proteomes" id="UP001172082"/>
    </source>
</evidence>
<dbReference type="Proteomes" id="UP001172082">
    <property type="component" value="Unassembled WGS sequence"/>
</dbReference>
<keyword evidence="2" id="KW-0560">Oxidoreductase</keyword>
<feature type="domain" description="Dihydrodipicolinate reductase N-terminal" evidence="3">
    <location>
        <begin position="4"/>
        <end position="100"/>
    </location>
</feature>
<dbReference type="CDD" id="cd24146">
    <property type="entry name" value="nat-AmDH_N_like"/>
    <property type="match status" value="1"/>
</dbReference>
<protein>
    <recommendedName>
        <fullName evidence="7">Dihydrodipicolinate reductase</fullName>
    </recommendedName>
</protein>
<evidence type="ECO:0000259" key="4">
    <source>
        <dbReference type="Pfam" id="PF19328"/>
    </source>
</evidence>
<feature type="domain" description="2,4-diaminopentanoate dehydrogenase C-terminal" evidence="4">
    <location>
        <begin position="140"/>
        <end position="328"/>
    </location>
</feature>
<dbReference type="InterPro" id="IPR045760">
    <property type="entry name" value="DAP_DH_C"/>
</dbReference>
<dbReference type="Pfam" id="PF01113">
    <property type="entry name" value="DapB_N"/>
    <property type="match status" value="1"/>
</dbReference>
<dbReference type="Pfam" id="PF19328">
    <property type="entry name" value="DAP_DH_C"/>
    <property type="match status" value="1"/>
</dbReference>
<accession>A0ABT8KKA9</accession>
<keyword evidence="6" id="KW-1185">Reference proteome</keyword>
<keyword evidence="1" id="KW-0521">NADP</keyword>
<evidence type="ECO:0008006" key="7">
    <source>
        <dbReference type="Google" id="ProtNLM"/>
    </source>
</evidence>
<comment type="caution">
    <text evidence="5">The sequence shown here is derived from an EMBL/GenBank/DDBJ whole genome shotgun (WGS) entry which is preliminary data.</text>
</comment>
<evidence type="ECO:0000256" key="2">
    <source>
        <dbReference type="ARBA" id="ARBA00023002"/>
    </source>
</evidence>
<organism evidence="5 6">
    <name type="scientific">Splendidivirga corallicola</name>
    <dbReference type="NCBI Taxonomy" id="3051826"/>
    <lineage>
        <taxon>Bacteria</taxon>
        <taxon>Pseudomonadati</taxon>
        <taxon>Bacteroidota</taxon>
        <taxon>Cytophagia</taxon>
        <taxon>Cytophagales</taxon>
        <taxon>Splendidivirgaceae</taxon>
        <taxon>Splendidivirga</taxon>
    </lineage>
</organism>
<name>A0ABT8KKA9_9BACT</name>
<sequence>MKNIKIIQVGMGPLGTKIAEFIKNREGLTTVAAIDKNPDLVGKSLKELNEVLSDDIKISDDLVEAVQHRKPDVAVLTTVSDMERITAQVQEIVSLGIPVVSTCEELSYPWNNACHLAQQIDESAKSNKVAVVGTGVNPGFLMDSLPTFLTSVCQNVKSILVNRYQDAQYRRLPFQKKIGAGLTLEEFNKRKQEGSLRHVGLTESMQLIANRLGWELDNTEDIIDPVIAENEIVTPAMIIPKGNATGVKQVGKAYINGEAKITLVFQASVSETESFDEILIKGDPEIRSKIIGGVNGDIATCAITINTISQVLNARPGLRTMADIPLVSYYENRN</sequence>
<evidence type="ECO:0000259" key="3">
    <source>
        <dbReference type="Pfam" id="PF01113"/>
    </source>
</evidence>
<dbReference type="SUPFAM" id="SSF51735">
    <property type="entry name" value="NAD(P)-binding Rossmann-fold domains"/>
    <property type="match status" value="1"/>
</dbReference>
<dbReference type="EMBL" id="JAUJEA010000002">
    <property type="protein sequence ID" value="MDN5201145.1"/>
    <property type="molecule type" value="Genomic_DNA"/>
</dbReference>
<gene>
    <name evidence="5" type="ORF">QQ008_07225</name>
</gene>
<proteinExistence type="predicted"/>
<dbReference type="InterPro" id="IPR000846">
    <property type="entry name" value="DapB_N"/>
</dbReference>
<dbReference type="InterPro" id="IPR036291">
    <property type="entry name" value="NAD(P)-bd_dom_sf"/>
</dbReference>
<reference evidence="5" key="1">
    <citation type="submission" date="2023-06" db="EMBL/GenBank/DDBJ databases">
        <title>Genomic of Parafulvivirga corallium.</title>
        <authorList>
            <person name="Wang G."/>
        </authorList>
    </citation>
    <scope>NUCLEOTIDE SEQUENCE</scope>
    <source>
        <strain evidence="5">BMA10</strain>
    </source>
</reference>
<dbReference type="Gene3D" id="3.40.50.720">
    <property type="entry name" value="NAD(P)-binding Rossmann-like Domain"/>
    <property type="match status" value="1"/>
</dbReference>
<dbReference type="RefSeq" id="WP_346751171.1">
    <property type="nucleotide sequence ID" value="NZ_JAUJEA010000002.1"/>
</dbReference>